<sequence length="134" mass="15169">MDFLLLSLEEGATTTLQAIPEKFFTPLSTSLFILKTGVTTRPETNTVARHRRQLRRVGGAFARPINRSSLVIGDRKRLSPHRTTVIESRLARLRRPESSSERCRSLRTPRAEQGRIESRSDPDLVRGGVRRHGP</sequence>
<dbReference type="AlphaFoldDB" id="A0A834MG36"/>
<gene>
    <name evidence="2" type="ORF">GWI33_008145</name>
</gene>
<evidence type="ECO:0000256" key="1">
    <source>
        <dbReference type="SAM" id="MobiDB-lite"/>
    </source>
</evidence>
<dbReference type="EMBL" id="JAACXV010000394">
    <property type="protein sequence ID" value="KAF7278625.1"/>
    <property type="molecule type" value="Genomic_DNA"/>
</dbReference>
<evidence type="ECO:0000313" key="2">
    <source>
        <dbReference type="EMBL" id="KAF7278625.1"/>
    </source>
</evidence>
<accession>A0A834MG36</accession>
<evidence type="ECO:0000313" key="3">
    <source>
        <dbReference type="Proteomes" id="UP000625711"/>
    </source>
</evidence>
<feature type="region of interest" description="Disordered" evidence="1">
    <location>
        <begin position="89"/>
        <end position="134"/>
    </location>
</feature>
<feature type="compositionally biased region" description="Basic and acidic residues" evidence="1">
    <location>
        <begin position="94"/>
        <end position="124"/>
    </location>
</feature>
<proteinExistence type="predicted"/>
<name>A0A834MG36_RHYFE</name>
<reference evidence="2" key="1">
    <citation type="submission" date="2020-08" db="EMBL/GenBank/DDBJ databases">
        <title>Genome sequencing and assembly of the red palm weevil Rhynchophorus ferrugineus.</title>
        <authorList>
            <person name="Dias G.B."/>
            <person name="Bergman C.M."/>
            <person name="Manee M."/>
        </authorList>
    </citation>
    <scope>NUCLEOTIDE SEQUENCE</scope>
    <source>
        <strain evidence="2">AA-2017</strain>
        <tissue evidence="2">Whole larva</tissue>
    </source>
</reference>
<organism evidence="2 3">
    <name type="scientific">Rhynchophorus ferrugineus</name>
    <name type="common">Red palm weevil</name>
    <name type="synonym">Curculio ferrugineus</name>
    <dbReference type="NCBI Taxonomy" id="354439"/>
    <lineage>
        <taxon>Eukaryota</taxon>
        <taxon>Metazoa</taxon>
        <taxon>Ecdysozoa</taxon>
        <taxon>Arthropoda</taxon>
        <taxon>Hexapoda</taxon>
        <taxon>Insecta</taxon>
        <taxon>Pterygota</taxon>
        <taxon>Neoptera</taxon>
        <taxon>Endopterygota</taxon>
        <taxon>Coleoptera</taxon>
        <taxon>Polyphaga</taxon>
        <taxon>Cucujiformia</taxon>
        <taxon>Curculionidae</taxon>
        <taxon>Dryophthorinae</taxon>
        <taxon>Rhynchophorus</taxon>
    </lineage>
</organism>
<keyword evidence="3" id="KW-1185">Reference proteome</keyword>
<dbReference type="Proteomes" id="UP000625711">
    <property type="component" value="Unassembled WGS sequence"/>
</dbReference>
<comment type="caution">
    <text evidence="2">The sequence shown here is derived from an EMBL/GenBank/DDBJ whole genome shotgun (WGS) entry which is preliminary data.</text>
</comment>
<protein>
    <submittedName>
        <fullName evidence="2">Uncharacterized protein</fullName>
    </submittedName>
</protein>